<proteinExistence type="predicted"/>
<protein>
    <submittedName>
        <fullName evidence="1">Uncharacterized protein</fullName>
    </submittedName>
</protein>
<dbReference type="Proteomes" id="UP000231503">
    <property type="component" value="Unassembled WGS sequence"/>
</dbReference>
<dbReference type="AlphaFoldDB" id="A0A2H0TE84"/>
<reference evidence="2" key="1">
    <citation type="submission" date="2017-09" db="EMBL/GenBank/DDBJ databases">
        <title>Depth-based differentiation of microbial function through sediment-hosted aquifers and enrichment of novel symbionts in the deep terrestrial subsurface.</title>
        <authorList>
            <person name="Probst A.J."/>
            <person name="Ladd B."/>
            <person name="Jarett J.K."/>
            <person name="Geller-Mcgrath D.E."/>
            <person name="Sieber C.M.K."/>
            <person name="Emerson J.B."/>
            <person name="Anantharaman K."/>
            <person name="Thomas B.C."/>
            <person name="Malmstrom R."/>
            <person name="Stieglmeier M."/>
            <person name="Klingl A."/>
            <person name="Woyke T."/>
            <person name="Ryan C.M."/>
            <person name="Banfield J.F."/>
        </authorList>
    </citation>
    <scope>NUCLEOTIDE SEQUENCE [LARGE SCALE GENOMIC DNA]</scope>
</reference>
<sequence>MESQVESASFQGEYAEQTDSAKAYAECLLRLLEEPYPTTRMWCDSVSNAALEFIRVVGSSGDEQHKSLVFSLRSITRSLTKPFNGVVTWHLAVDDEAERVVEYLKEFLGR</sequence>
<evidence type="ECO:0000313" key="2">
    <source>
        <dbReference type="Proteomes" id="UP000231503"/>
    </source>
</evidence>
<evidence type="ECO:0000313" key="1">
    <source>
        <dbReference type="EMBL" id="PIR69856.1"/>
    </source>
</evidence>
<comment type="caution">
    <text evidence="1">The sequence shown here is derived from an EMBL/GenBank/DDBJ whole genome shotgun (WGS) entry which is preliminary data.</text>
</comment>
<dbReference type="EMBL" id="PFCO01000001">
    <property type="protein sequence ID" value="PIR69856.1"/>
    <property type="molecule type" value="Genomic_DNA"/>
</dbReference>
<gene>
    <name evidence="1" type="ORF">COU47_00245</name>
</gene>
<organism evidence="1 2">
    <name type="scientific">Candidatus Niyogibacteria bacterium CG10_big_fil_rev_8_21_14_0_10_46_36</name>
    <dbReference type="NCBI Taxonomy" id="1974726"/>
    <lineage>
        <taxon>Bacteria</taxon>
        <taxon>Candidatus Niyogiibacteriota</taxon>
    </lineage>
</organism>
<name>A0A2H0TE84_9BACT</name>
<accession>A0A2H0TE84</accession>